<reference evidence="2 3" key="1">
    <citation type="submission" date="2024-06" db="EMBL/GenBank/DDBJ databases">
        <title>The Natural Products Discovery Center: Release of the First 8490 Sequenced Strains for Exploring Actinobacteria Biosynthetic Diversity.</title>
        <authorList>
            <person name="Kalkreuter E."/>
            <person name="Kautsar S.A."/>
            <person name="Yang D."/>
            <person name="Bader C.D."/>
            <person name="Teijaro C.N."/>
            <person name="Fluegel L."/>
            <person name="Davis C.M."/>
            <person name="Simpson J.R."/>
            <person name="Lauterbach L."/>
            <person name="Steele A.D."/>
            <person name="Gui C."/>
            <person name="Meng S."/>
            <person name="Li G."/>
            <person name="Viehrig K."/>
            <person name="Ye F."/>
            <person name="Su P."/>
            <person name="Kiefer A.F."/>
            <person name="Nichols A."/>
            <person name="Cepeda A.J."/>
            <person name="Yan W."/>
            <person name="Fan B."/>
            <person name="Jiang Y."/>
            <person name="Adhikari A."/>
            <person name="Zheng C.-J."/>
            <person name="Schuster L."/>
            <person name="Cowan T.M."/>
            <person name="Smanski M.J."/>
            <person name="Chevrette M.G."/>
            <person name="De Carvalho L.P.S."/>
            <person name="Shen B."/>
        </authorList>
    </citation>
    <scope>NUCLEOTIDE SEQUENCE [LARGE SCALE GENOMIC DNA]</scope>
    <source>
        <strain evidence="2 3">NPDC019708</strain>
    </source>
</reference>
<feature type="region of interest" description="Disordered" evidence="1">
    <location>
        <begin position="48"/>
        <end position="92"/>
    </location>
</feature>
<proteinExistence type="predicted"/>
<dbReference type="Proteomes" id="UP001550628">
    <property type="component" value="Unassembled WGS sequence"/>
</dbReference>
<sequence length="92" mass="9525">MPPDVHIADCFVQPGHMIDIRIELSGDCQESGEKTAKDGARRVALSGGEHDTLANADPGGVPNGGRPAIGPIVLPGSSAAMPHSTRATRMKK</sequence>
<name>A0ABV2WXN2_9NOCA</name>
<organism evidence="2 3">
    <name type="scientific">Nocardia rhamnosiphila</name>
    <dbReference type="NCBI Taxonomy" id="426716"/>
    <lineage>
        <taxon>Bacteria</taxon>
        <taxon>Bacillati</taxon>
        <taxon>Actinomycetota</taxon>
        <taxon>Actinomycetes</taxon>
        <taxon>Mycobacteriales</taxon>
        <taxon>Nocardiaceae</taxon>
        <taxon>Nocardia</taxon>
    </lineage>
</organism>
<evidence type="ECO:0000313" key="2">
    <source>
        <dbReference type="EMBL" id="MEU1955608.1"/>
    </source>
</evidence>
<dbReference type="EMBL" id="JBEYBF010000026">
    <property type="protein sequence ID" value="MEU1955608.1"/>
    <property type="molecule type" value="Genomic_DNA"/>
</dbReference>
<protein>
    <submittedName>
        <fullName evidence="2">Uncharacterized protein</fullName>
    </submittedName>
</protein>
<evidence type="ECO:0000256" key="1">
    <source>
        <dbReference type="SAM" id="MobiDB-lite"/>
    </source>
</evidence>
<evidence type="ECO:0000313" key="3">
    <source>
        <dbReference type="Proteomes" id="UP001550628"/>
    </source>
</evidence>
<accession>A0ABV2WXN2</accession>
<comment type="caution">
    <text evidence="2">The sequence shown here is derived from an EMBL/GenBank/DDBJ whole genome shotgun (WGS) entry which is preliminary data.</text>
</comment>
<gene>
    <name evidence="2" type="ORF">ABZ510_27560</name>
</gene>
<keyword evidence="3" id="KW-1185">Reference proteome</keyword>
<dbReference type="RefSeq" id="WP_356960099.1">
    <property type="nucleotide sequence ID" value="NZ_JBEYBD010000046.1"/>
</dbReference>